<evidence type="ECO:0000313" key="9">
    <source>
        <dbReference type="Proteomes" id="UP001604277"/>
    </source>
</evidence>
<dbReference type="Proteomes" id="UP001604277">
    <property type="component" value="Unassembled WGS sequence"/>
</dbReference>
<dbReference type="EMBL" id="JBFOLJ010000001">
    <property type="protein sequence ID" value="KAL2559582.1"/>
    <property type="molecule type" value="Genomic_DNA"/>
</dbReference>
<evidence type="ECO:0000256" key="5">
    <source>
        <dbReference type="ARBA" id="ARBA00023242"/>
    </source>
</evidence>
<dbReference type="Pfam" id="PF03634">
    <property type="entry name" value="TCP"/>
    <property type="match status" value="1"/>
</dbReference>
<comment type="subcellular location">
    <subcellularLocation>
        <location evidence="1">Nucleus</location>
    </subcellularLocation>
</comment>
<sequence length="152" mass="17642">MTKVRDHLRQNSKGLTEYWMDSVQNDDLRTKWIGEGYDNQTYGCKYPRISNENGRIESSKIGQKRDEYYLEKEDGEPRRDRANGGGEFDLGCSIGRFNGWPSSRIVRVSRAFGGKDRHIKVLTSKGLRDRRVRLSVNTAIHFYNLQDCLGYN</sequence>
<reference evidence="8" key="2">
    <citation type="submission" date="2024-07" db="EMBL/GenBank/DDBJ databases">
        <title>Two chromosome-level genome assemblies of Korean endemic species Abeliophyllum distichum and Forsythia ovata (Oleaceae).</title>
        <authorList>
            <person name="Mun J.H."/>
        </authorList>
    </citation>
    <scope>NUCLEOTIDE SEQUENCE</scope>
    <source>
        <strain evidence="8">KNKB202402200001</strain>
        <tissue evidence="8">Leaf</tissue>
    </source>
</reference>
<dbReference type="PROSITE" id="PS51369">
    <property type="entry name" value="TCP"/>
    <property type="match status" value="1"/>
</dbReference>
<evidence type="ECO:0000313" key="8">
    <source>
        <dbReference type="EMBL" id="KAL2559582.1"/>
    </source>
</evidence>
<feature type="domain" description="TCP" evidence="6">
    <location>
        <begin position="114"/>
        <end position="152"/>
    </location>
</feature>
<protein>
    <submittedName>
        <fullName evidence="8">Transcription factor TCP2-like</fullName>
    </submittedName>
</protein>
<evidence type="ECO:0000256" key="2">
    <source>
        <dbReference type="ARBA" id="ARBA00023015"/>
    </source>
</evidence>
<organism evidence="8 9">
    <name type="scientific">Forsythia ovata</name>
    <dbReference type="NCBI Taxonomy" id="205694"/>
    <lineage>
        <taxon>Eukaryota</taxon>
        <taxon>Viridiplantae</taxon>
        <taxon>Streptophyta</taxon>
        <taxon>Embryophyta</taxon>
        <taxon>Tracheophyta</taxon>
        <taxon>Spermatophyta</taxon>
        <taxon>Magnoliopsida</taxon>
        <taxon>eudicotyledons</taxon>
        <taxon>Gunneridae</taxon>
        <taxon>Pentapetalae</taxon>
        <taxon>asterids</taxon>
        <taxon>lamiids</taxon>
        <taxon>Lamiales</taxon>
        <taxon>Oleaceae</taxon>
        <taxon>Forsythieae</taxon>
        <taxon>Forsythia</taxon>
    </lineage>
</organism>
<keyword evidence="3" id="KW-0238">DNA-binding</keyword>
<keyword evidence="5" id="KW-0539">Nucleus</keyword>
<dbReference type="GO" id="GO:0003677">
    <property type="term" value="F:DNA binding"/>
    <property type="evidence" value="ECO:0007669"/>
    <property type="project" value="UniProtKB-KW"/>
</dbReference>
<evidence type="ECO:0000256" key="3">
    <source>
        <dbReference type="ARBA" id="ARBA00023125"/>
    </source>
</evidence>
<keyword evidence="2" id="KW-0805">Transcription regulation</keyword>
<gene>
    <name evidence="7" type="ORF">Fot_04022</name>
    <name evidence="8" type="ORF">Fot_04321</name>
</gene>
<evidence type="ECO:0000256" key="1">
    <source>
        <dbReference type="ARBA" id="ARBA00004123"/>
    </source>
</evidence>
<keyword evidence="9" id="KW-1185">Reference proteome</keyword>
<accession>A0ABD1XC89</accession>
<evidence type="ECO:0000313" key="7">
    <source>
        <dbReference type="EMBL" id="KAL2559283.1"/>
    </source>
</evidence>
<proteinExistence type="predicted"/>
<dbReference type="InterPro" id="IPR017887">
    <property type="entry name" value="TF_TCP_subgr"/>
</dbReference>
<dbReference type="PANTHER" id="PTHR31072:SF93">
    <property type="entry name" value="TRANSCRIPTION FACTOR TCP24"/>
    <property type="match status" value="1"/>
</dbReference>
<evidence type="ECO:0000256" key="4">
    <source>
        <dbReference type="ARBA" id="ARBA00023163"/>
    </source>
</evidence>
<reference evidence="9" key="1">
    <citation type="submission" date="2024-07" db="EMBL/GenBank/DDBJ databases">
        <title>Two chromosome-level genome assemblies of Korean endemic species Abeliophyllum distichum and Forsythia ovata (Oleaceae).</title>
        <authorList>
            <person name="Jang H."/>
        </authorList>
    </citation>
    <scope>NUCLEOTIDE SEQUENCE [LARGE SCALE GENOMIC DNA]</scope>
</reference>
<name>A0ABD1XC89_9LAMI</name>
<evidence type="ECO:0000259" key="6">
    <source>
        <dbReference type="PROSITE" id="PS51369"/>
    </source>
</evidence>
<keyword evidence="4" id="KW-0804">Transcription</keyword>
<dbReference type="PANTHER" id="PTHR31072">
    <property type="entry name" value="TRANSCRIPTION FACTOR TCP4-RELATED"/>
    <property type="match status" value="1"/>
</dbReference>
<dbReference type="InterPro" id="IPR005333">
    <property type="entry name" value="Transcription_factor_TCP"/>
</dbReference>
<dbReference type="GO" id="GO:0005634">
    <property type="term" value="C:nucleus"/>
    <property type="evidence" value="ECO:0007669"/>
    <property type="project" value="UniProtKB-SubCell"/>
</dbReference>
<dbReference type="EMBL" id="JBFOLJ010000001">
    <property type="protein sequence ID" value="KAL2559283.1"/>
    <property type="molecule type" value="Genomic_DNA"/>
</dbReference>
<dbReference type="AlphaFoldDB" id="A0ABD1XC89"/>
<comment type="caution">
    <text evidence="8">The sequence shown here is derived from an EMBL/GenBank/DDBJ whole genome shotgun (WGS) entry which is preliminary data.</text>
</comment>